<proteinExistence type="predicted"/>
<sequence>MEFLGDTLYFIAYNNKWCSALYALYEHSETGKLLANHVEPSGGFAIFPAAQTLLFTNTRNNLCKLDLQSGECRVLKVSSWLGGRLMS</sequence>
<dbReference type="Proteomes" id="UP000485058">
    <property type="component" value="Unassembled WGS sequence"/>
</dbReference>
<accession>A0A699ZXD8</accession>
<evidence type="ECO:0000313" key="2">
    <source>
        <dbReference type="Proteomes" id="UP000485058"/>
    </source>
</evidence>
<dbReference type="AlphaFoldDB" id="A0A699ZXD8"/>
<keyword evidence="2" id="KW-1185">Reference proteome</keyword>
<name>A0A699ZXD8_HAELA</name>
<feature type="non-terminal residue" evidence="1">
    <location>
        <position position="1"/>
    </location>
</feature>
<organism evidence="1 2">
    <name type="scientific">Haematococcus lacustris</name>
    <name type="common">Green alga</name>
    <name type="synonym">Haematococcus pluvialis</name>
    <dbReference type="NCBI Taxonomy" id="44745"/>
    <lineage>
        <taxon>Eukaryota</taxon>
        <taxon>Viridiplantae</taxon>
        <taxon>Chlorophyta</taxon>
        <taxon>core chlorophytes</taxon>
        <taxon>Chlorophyceae</taxon>
        <taxon>CS clade</taxon>
        <taxon>Chlamydomonadales</taxon>
        <taxon>Haematococcaceae</taxon>
        <taxon>Haematococcus</taxon>
    </lineage>
</organism>
<evidence type="ECO:0000313" key="1">
    <source>
        <dbReference type="EMBL" id="GFH27607.1"/>
    </source>
</evidence>
<protein>
    <submittedName>
        <fullName evidence="1">Uncharacterized protein</fullName>
    </submittedName>
</protein>
<comment type="caution">
    <text evidence="1">The sequence shown here is derived from an EMBL/GenBank/DDBJ whole genome shotgun (WGS) entry which is preliminary data.</text>
</comment>
<dbReference type="EMBL" id="BLLF01003543">
    <property type="protein sequence ID" value="GFH27607.1"/>
    <property type="molecule type" value="Genomic_DNA"/>
</dbReference>
<feature type="non-terminal residue" evidence="1">
    <location>
        <position position="87"/>
    </location>
</feature>
<gene>
    <name evidence="1" type="ORF">HaLaN_25958</name>
</gene>
<reference evidence="1 2" key="1">
    <citation type="submission" date="2020-02" db="EMBL/GenBank/DDBJ databases">
        <title>Draft genome sequence of Haematococcus lacustris strain NIES-144.</title>
        <authorList>
            <person name="Morimoto D."/>
            <person name="Nakagawa S."/>
            <person name="Yoshida T."/>
            <person name="Sawayama S."/>
        </authorList>
    </citation>
    <scope>NUCLEOTIDE SEQUENCE [LARGE SCALE GENOMIC DNA]</scope>
    <source>
        <strain evidence="1 2">NIES-144</strain>
    </source>
</reference>